<dbReference type="InterPro" id="IPR039672">
    <property type="entry name" value="MFS_2"/>
</dbReference>
<dbReference type="PANTHER" id="PTHR11328">
    <property type="entry name" value="MAJOR FACILITATOR SUPERFAMILY DOMAIN-CONTAINING PROTEIN"/>
    <property type="match status" value="1"/>
</dbReference>
<dbReference type="Proteomes" id="UP000261640">
    <property type="component" value="Unplaced"/>
</dbReference>
<evidence type="ECO:0000256" key="2">
    <source>
        <dbReference type="ARBA" id="ARBA00008335"/>
    </source>
</evidence>
<dbReference type="GO" id="GO:0008643">
    <property type="term" value="P:carbohydrate transport"/>
    <property type="evidence" value="ECO:0007669"/>
    <property type="project" value="InterPro"/>
</dbReference>
<dbReference type="GO" id="GO:0005886">
    <property type="term" value="C:plasma membrane"/>
    <property type="evidence" value="ECO:0007669"/>
    <property type="project" value="TreeGrafter"/>
</dbReference>
<dbReference type="GO" id="GO:0048021">
    <property type="term" value="P:regulation of melanin biosynthetic process"/>
    <property type="evidence" value="ECO:0007669"/>
    <property type="project" value="TreeGrafter"/>
</dbReference>
<evidence type="ECO:0000313" key="3">
    <source>
        <dbReference type="Ensembl" id="ENSMAMP00000048878.1"/>
    </source>
</evidence>
<keyword evidence="4" id="KW-1185">Reference proteome</keyword>
<accession>A0A7N8XCH3</accession>
<dbReference type="GO" id="GO:0015293">
    <property type="term" value="F:symporter activity"/>
    <property type="evidence" value="ECO:0007669"/>
    <property type="project" value="InterPro"/>
</dbReference>
<evidence type="ECO:0000313" key="4">
    <source>
        <dbReference type="Proteomes" id="UP000261640"/>
    </source>
</evidence>
<protein>
    <submittedName>
        <fullName evidence="3">Uncharacterized protein</fullName>
    </submittedName>
</protein>
<dbReference type="PANTHER" id="PTHR11328:SF28">
    <property type="entry name" value="MAJOR FACILITATOR SUPERFAMILY DOMAIN-CONTAINING PROTEIN 12"/>
    <property type="match status" value="1"/>
</dbReference>
<dbReference type="Pfam" id="PF13347">
    <property type="entry name" value="MFS_2"/>
    <property type="match status" value="1"/>
</dbReference>
<reference evidence="3" key="2">
    <citation type="submission" date="2025-09" db="UniProtKB">
        <authorList>
            <consortium name="Ensembl"/>
        </authorList>
    </citation>
    <scope>IDENTIFICATION</scope>
</reference>
<dbReference type="SUPFAM" id="SSF103473">
    <property type="entry name" value="MFS general substrate transporter"/>
    <property type="match status" value="1"/>
</dbReference>
<dbReference type="InParanoid" id="A0A7N8XCH3"/>
<comment type="similarity">
    <text evidence="2">Belongs to the major facilitator superfamily.</text>
</comment>
<proteinExistence type="inferred from homology"/>
<reference evidence="3" key="1">
    <citation type="submission" date="2025-08" db="UniProtKB">
        <authorList>
            <consortium name="Ensembl"/>
        </authorList>
    </citation>
    <scope>IDENTIFICATION</scope>
</reference>
<evidence type="ECO:0000256" key="1">
    <source>
        <dbReference type="ARBA" id="ARBA00004141"/>
    </source>
</evidence>
<sequence>MTPPSPQILFVHPDRSLSGCRRICFAMGHFLNDLCASMWFTYLLVYLHSVLGFQSTYAGVMLLIGQIADGFCTPLIGYKSDRTSGLPRIGKRKTWHLLGYLTGKNVFLDPCCPPQYGA</sequence>
<dbReference type="Ensembl" id="ENSMAMT00000044519.1">
    <property type="protein sequence ID" value="ENSMAMP00000048878.1"/>
    <property type="gene ID" value="ENSMAMG00000026740.1"/>
</dbReference>
<dbReference type="InterPro" id="IPR036259">
    <property type="entry name" value="MFS_trans_sf"/>
</dbReference>
<dbReference type="GO" id="GO:0043474">
    <property type="term" value="P:pigment metabolic process involved in pigmentation"/>
    <property type="evidence" value="ECO:0007669"/>
    <property type="project" value="TreeGrafter"/>
</dbReference>
<name>A0A7N8XCH3_9TELE</name>
<dbReference type="AlphaFoldDB" id="A0A7N8XCH3"/>
<dbReference type="Gene3D" id="1.20.1250.20">
    <property type="entry name" value="MFS general substrate transporter like domains"/>
    <property type="match status" value="1"/>
</dbReference>
<comment type="subcellular location">
    <subcellularLocation>
        <location evidence="1">Membrane</location>
        <topology evidence="1">Multi-pass membrane protein</topology>
    </subcellularLocation>
</comment>
<dbReference type="GeneTree" id="ENSGT00390000005318"/>
<organism evidence="3 4">
    <name type="scientific">Mastacembelus armatus</name>
    <name type="common">zig-zag eel</name>
    <dbReference type="NCBI Taxonomy" id="205130"/>
    <lineage>
        <taxon>Eukaryota</taxon>
        <taxon>Metazoa</taxon>
        <taxon>Chordata</taxon>
        <taxon>Craniata</taxon>
        <taxon>Vertebrata</taxon>
        <taxon>Euteleostomi</taxon>
        <taxon>Actinopterygii</taxon>
        <taxon>Neopterygii</taxon>
        <taxon>Teleostei</taxon>
        <taxon>Neoteleostei</taxon>
        <taxon>Acanthomorphata</taxon>
        <taxon>Anabantaria</taxon>
        <taxon>Synbranchiformes</taxon>
        <taxon>Mastacembelidae</taxon>
        <taxon>Mastacembelus</taxon>
    </lineage>
</organism>